<dbReference type="SUPFAM" id="SSF55874">
    <property type="entry name" value="ATPase domain of HSP90 chaperone/DNA topoisomerase II/histidine kinase"/>
    <property type="match status" value="1"/>
</dbReference>
<feature type="transmembrane region" description="Helical" evidence="3">
    <location>
        <begin position="252"/>
        <end position="273"/>
    </location>
</feature>
<reference evidence="5 6" key="1">
    <citation type="submission" date="2018-05" db="EMBL/GenBank/DDBJ databases">
        <title>Genomic Encyclopedia of Type Strains, Phase IV (KMG-IV): sequencing the most valuable type-strain genomes for metagenomic binning, comparative biology and taxonomic classification.</title>
        <authorList>
            <person name="Goeker M."/>
        </authorList>
    </citation>
    <scope>NUCLEOTIDE SEQUENCE [LARGE SCALE GENOMIC DNA]</scope>
    <source>
        <strain evidence="5 6">DSM 16097</strain>
    </source>
</reference>
<feature type="transmembrane region" description="Helical" evidence="3">
    <location>
        <begin position="309"/>
        <end position="331"/>
    </location>
</feature>
<organism evidence="5 6">
    <name type="scientific">Roseicyclus mahoneyensis</name>
    <dbReference type="NCBI Taxonomy" id="164332"/>
    <lineage>
        <taxon>Bacteria</taxon>
        <taxon>Pseudomonadati</taxon>
        <taxon>Pseudomonadota</taxon>
        <taxon>Alphaproteobacteria</taxon>
        <taxon>Rhodobacterales</taxon>
        <taxon>Roseobacteraceae</taxon>
        <taxon>Roseicyclus</taxon>
    </lineage>
</organism>
<dbReference type="Gene3D" id="2.60.40.2380">
    <property type="match status" value="1"/>
</dbReference>
<keyword evidence="3" id="KW-0812">Transmembrane</keyword>
<feature type="coiled-coil region" evidence="2">
    <location>
        <begin position="392"/>
        <end position="419"/>
    </location>
</feature>
<dbReference type="SMART" id="SM00387">
    <property type="entry name" value="HATPase_c"/>
    <property type="match status" value="1"/>
</dbReference>
<dbReference type="AlphaFoldDB" id="A0A316GP30"/>
<keyword evidence="5" id="KW-0808">Transferase</keyword>
<comment type="caution">
    <text evidence="5">The sequence shown here is derived from an EMBL/GenBank/DDBJ whole genome shotgun (WGS) entry which is preliminary data.</text>
</comment>
<dbReference type="InterPro" id="IPR036890">
    <property type="entry name" value="HATPase_C_sf"/>
</dbReference>
<dbReference type="Pfam" id="PF07696">
    <property type="entry name" value="7TMR-DISMED2"/>
    <property type="match status" value="1"/>
</dbReference>
<dbReference type="RefSeq" id="WP_170118982.1">
    <property type="nucleotide sequence ID" value="NZ_QGGW01000001.1"/>
</dbReference>
<name>A0A316GP30_9RHOB</name>
<keyword evidence="5" id="KW-0418">Kinase</keyword>
<evidence type="ECO:0000256" key="1">
    <source>
        <dbReference type="ARBA" id="ARBA00022553"/>
    </source>
</evidence>
<dbReference type="GO" id="GO:0000155">
    <property type="term" value="F:phosphorelay sensor kinase activity"/>
    <property type="evidence" value="ECO:0007669"/>
    <property type="project" value="TreeGrafter"/>
</dbReference>
<dbReference type="EMBL" id="QGGW01000001">
    <property type="protein sequence ID" value="PWK62644.1"/>
    <property type="molecule type" value="Genomic_DNA"/>
</dbReference>
<dbReference type="InterPro" id="IPR005467">
    <property type="entry name" value="His_kinase_dom"/>
</dbReference>
<keyword evidence="1" id="KW-0597">Phosphoprotein</keyword>
<evidence type="ECO:0000256" key="2">
    <source>
        <dbReference type="SAM" id="Coils"/>
    </source>
</evidence>
<protein>
    <submittedName>
        <fullName evidence="5">Histidine kinase/DNA gyrase B/HSP90-like ATPase</fullName>
    </submittedName>
</protein>
<evidence type="ECO:0000313" key="5">
    <source>
        <dbReference type="EMBL" id="PWK62644.1"/>
    </source>
</evidence>
<evidence type="ECO:0000313" key="6">
    <source>
        <dbReference type="Proteomes" id="UP000245708"/>
    </source>
</evidence>
<dbReference type="Proteomes" id="UP000245708">
    <property type="component" value="Unassembled WGS sequence"/>
</dbReference>
<accession>A0A316GP30</accession>
<feature type="transmembrane region" description="Helical" evidence="3">
    <location>
        <begin position="343"/>
        <end position="367"/>
    </location>
</feature>
<evidence type="ECO:0000259" key="4">
    <source>
        <dbReference type="PROSITE" id="PS50109"/>
    </source>
</evidence>
<dbReference type="PROSITE" id="PS50109">
    <property type="entry name" value="HIS_KIN"/>
    <property type="match status" value="1"/>
</dbReference>
<keyword evidence="2" id="KW-0175">Coiled coil</keyword>
<feature type="transmembrane region" description="Helical" evidence="3">
    <location>
        <begin position="285"/>
        <end position="303"/>
    </location>
</feature>
<keyword evidence="3" id="KW-1133">Transmembrane helix</keyword>
<evidence type="ECO:0000256" key="3">
    <source>
        <dbReference type="SAM" id="Phobius"/>
    </source>
</evidence>
<proteinExistence type="predicted"/>
<dbReference type="CDD" id="cd00075">
    <property type="entry name" value="HATPase"/>
    <property type="match status" value="1"/>
</dbReference>
<dbReference type="PANTHER" id="PTHR43547:SF2">
    <property type="entry name" value="HYBRID SIGNAL TRANSDUCTION HISTIDINE KINASE C"/>
    <property type="match status" value="1"/>
</dbReference>
<dbReference type="Pfam" id="PF02518">
    <property type="entry name" value="HATPase_c"/>
    <property type="match status" value="1"/>
</dbReference>
<feature type="transmembrane region" description="Helical" evidence="3">
    <location>
        <begin position="192"/>
        <end position="210"/>
    </location>
</feature>
<keyword evidence="3" id="KW-0472">Membrane</keyword>
<gene>
    <name evidence="5" type="ORF">C7455_101673</name>
</gene>
<dbReference type="PANTHER" id="PTHR43547">
    <property type="entry name" value="TWO-COMPONENT HISTIDINE KINASE"/>
    <property type="match status" value="1"/>
</dbReference>
<dbReference type="Gene3D" id="3.30.565.10">
    <property type="entry name" value="Histidine kinase-like ATPase, C-terminal domain"/>
    <property type="match status" value="1"/>
</dbReference>
<feature type="domain" description="Histidine kinase" evidence="4">
    <location>
        <begin position="429"/>
        <end position="628"/>
    </location>
</feature>
<dbReference type="InterPro" id="IPR003594">
    <property type="entry name" value="HATPase_dom"/>
</dbReference>
<keyword evidence="6" id="KW-1185">Reference proteome</keyword>
<dbReference type="InterPro" id="IPR011622">
    <property type="entry name" value="7TMR_DISM_rcpt_extracell_dom2"/>
</dbReference>
<sequence>MTQNISTIAPFFDLPRSGVFHRFRILLIALALLVPLSAVPARAELIQSVGLMVDESAMLDFDAVTHAPFRPVGPIMRIGYTSSNIWLRLRINPAPDGGEVVVMVQPPMLDSVSFFAPTTSEPGTVPRGDHPEYRVIEPDWPSALRGYSITPPAGGADYYVRIESTGTIAADVTAIPLPAAVRLTLLTDFGQIAYLGFLLVLLLWSLRMLAFTREHLFGWFAAMQSLWLFHNIIAFGYASVFSGILDYDTLTLVYRNLVIAASLLSVAFHRAVLIRFRPAFLAVRLLDLQLAVMLIAFILFWTFDRQLALRLNAFCVAATPFILLLNAFTARAEASPGLMTMRIVYAFLSATLLTWVFAMLGFGTLIFLSFYGFMVHGLSTGILMFIILHLHVRNLIAAAKQAEAQIRAIEQERVVQQEKTHTLAQFIDMLTHETRNALAVINMSLSRPTISDRQRARVADAILGLTGVIDRCNQTIRLDSDDQAIAMEPCDLADLVQRLCDSHLERDRLRARAKGPLLVKSDPVLLGVVFSNLIDNALKYSPPESIVTVALDAGPDSVSVLVENEQGSYGCPDPLLVFDKYYRSQFAKARIGSGLGLYIVRGLLGNLGGTVTYEPTDDLVRFRVRVPC</sequence>
<feature type="transmembrane region" description="Helical" evidence="3">
    <location>
        <begin position="373"/>
        <end position="392"/>
    </location>
</feature>
<feature type="transmembrane region" description="Helical" evidence="3">
    <location>
        <begin position="217"/>
        <end position="240"/>
    </location>
</feature>